<feature type="compositionally biased region" description="Polar residues" evidence="4">
    <location>
        <begin position="1157"/>
        <end position="1196"/>
    </location>
</feature>
<feature type="region of interest" description="Disordered" evidence="4">
    <location>
        <begin position="1642"/>
        <end position="2013"/>
    </location>
</feature>
<feature type="compositionally biased region" description="Polar residues" evidence="4">
    <location>
        <begin position="1461"/>
        <end position="1489"/>
    </location>
</feature>
<proteinExistence type="predicted"/>
<dbReference type="InterPro" id="IPR027417">
    <property type="entry name" value="P-loop_NTPase"/>
</dbReference>
<feature type="compositionally biased region" description="Polar residues" evidence="4">
    <location>
        <begin position="1847"/>
        <end position="1858"/>
    </location>
</feature>
<feature type="compositionally biased region" description="Polar residues" evidence="4">
    <location>
        <begin position="1576"/>
        <end position="1592"/>
    </location>
</feature>
<feature type="compositionally biased region" description="Low complexity" evidence="4">
    <location>
        <begin position="1895"/>
        <end position="1914"/>
    </location>
</feature>
<feature type="region of interest" description="Disordered" evidence="4">
    <location>
        <begin position="972"/>
        <end position="1611"/>
    </location>
</feature>
<dbReference type="Gene3D" id="3.40.50.300">
    <property type="entry name" value="P-loop containing nucleotide triphosphate hydrolases"/>
    <property type="match status" value="1"/>
</dbReference>
<evidence type="ECO:0000259" key="5">
    <source>
        <dbReference type="Pfam" id="PF24883"/>
    </source>
</evidence>
<dbReference type="STRING" id="694270.A0A395SYG7"/>
<comment type="caution">
    <text evidence="6">The sequence shown here is derived from an EMBL/GenBank/DDBJ whole genome shotgun (WGS) entry which is preliminary data.</text>
</comment>
<feature type="repeat" description="ANK" evidence="3">
    <location>
        <begin position="850"/>
        <end position="882"/>
    </location>
</feature>
<dbReference type="SMART" id="SM00248">
    <property type="entry name" value="ANK"/>
    <property type="match status" value="9"/>
</dbReference>
<feature type="compositionally biased region" description="Polar residues" evidence="4">
    <location>
        <begin position="1357"/>
        <end position="1387"/>
    </location>
</feature>
<feature type="region of interest" description="Disordered" evidence="4">
    <location>
        <begin position="1"/>
        <end position="31"/>
    </location>
</feature>
<dbReference type="SUPFAM" id="SSF48403">
    <property type="entry name" value="Ankyrin repeat"/>
    <property type="match status" value="1"/>
</dbReference>
<dbReference type="Gene3D" id="1.25.40.20">
    <property type="entry name" value="Ankyrin repeat-containing domain"/>
    <property type="match status" value="2"/>
</dbReference>
<dbReference type="InterPro" id="IPR056884">
    <property type="entry name" value="NPHP3-like_N"/>
</dbReference>
<dbReference type="OrthoDB" id="539213at2759"/>
<reference evidence="6 7" key="1">
    <citation type="journal article" date="2018" name="PLoS Pathog.">
        <title>Evolution of structural diversity of trichothecenes, a family of toxins produced by plant pathogenic and entomopathogenic fungi.</title>
        <authorList>
            <person name="Proctor R.H."/>
            <person name="McCormick S.P."/>
            <person name="Kim H.S."/>
            <person name="Cardoza R.E."/>
            <person name="Stanley A.M."/>
            <person name="Lindo L."/>
            <person name="Kelly A."/>
            <person name="Brown D.W."/>
            <person name="Lee T."/>
            <person name="Vaughan M.M."/>
            <person name="Alexander N.J."/>
            <person name="Busman M."/>
            <person name="Gutierrez S."/>
        </authorList>
    </citation>
    <scope>NUCLEOTIDE SEQUENCE [LARGE SCALE GENOMIC DNA]</scope>
    <source>
        <strain evidence="6 7">NRRL 20695</strain>
    </source>
</reference>
<keyword evidence="2 3" id="KW-0040">ANK repeat</keyword>
<feature type="compositionally biased region" description="Polar residues" evidence="4">
    <location>
        <begin position="1234"/>
        <end position="1285"/>
    </location>
</feature>
<gene>
    <name evidence="6" type="ORF">FLONG3_4407</name>
</gene>
<dbReference type="PROSITE" id="PS50088">
    <property type="entry name" value="ANK_REPEAT"/>
    <property type="match status" value="8"/>
</dbReference>
<dbReference type="PROSITE" id="PS50297">
    <property type="entry name" value="ANK_REP_REGION"/>
    <property type="match status" value="7"/>
</dbReference>
<feature type="compositionally biased region" description="Low complexity" evidence="4">
    <location>
        <begin position="1954"/>
        <end position="1968"/>
    </location>
</feature>
<feature type="compositionally biased region" description="Low complexity" evidence="4">
    <location>
        <begin position="1412"/>
        <end position="1460"/>
    </location>
</feature>
<keyword evidence="1" id="KW-0677">Repeat</keyword>
<feature type="domain" description="Nephrocystin 3-like N-terminal" evidence="5">
    <location>
        <begin position="139"/>
        <end position="301"/>
    </location>
</feature>
<dbReference type="InterPro" id="IPR002110">
    <property type="entry name" value="Ankyrin_rpt"/>
</dbReference>
<evidence type="ECO:0000256" key="4">
    <source>
        <dbReference type="SAM" id="MobiDB-lite"/>
    </source>
</evidence>
<feature type="compositionally biased region" description="Polar residues" evidence="4">
    <location>
        <begin position="1108"/>
        <end position="1149"/>
    </location>
</feature>
<feature type="repeat" description="ANK" evidence="3">
    <location>
        <begin position="817"/>
        <end position="849"/>
    </location>
</feature>
<accession>A0A395SYG7</accession>
<feature type="repeat" description="ANK" evidence="3">
    <location>
        <begin position="784"/>
        <end position="816"/>
    </location>
</feature>
<feature type="compositionally biased region" description="Basic and acidic residues" evidence="4">
    <location>
        <begin position="972"/>
        <end position="988"/>
    </location>
</feature>
<name>A0A395SYG7_9HYPO</name>
<feature type="repeat" description="ANK" evidence="3">
    <location>
        <begin position="751"/>
        <end position="783"/>
    </location>
</feature>
<feature type="compositionally biased region" description="Acidic residues" evidence="4">
    <location>
        <begin position="1715"/>
        <end position="1777"/>
    </location>
</feature>
<dbReference type="Proteomes" id="UP000266234">
    <property type="component" value="Unassembled WGS sequence"/>
</dbReference>
<feature type="compositionally biased region" description="Acidic residues" evidence="4">
    <location>
        <begin position="1691"/>
        <end position="1706"/>
    </location>
</feature>
<dbReference type="Pfam" id="PF24883">
    <property type="entry name" value="NPHP3_N"/>
    <property type="match status" value="1"/>
</dbReference>
<feature type="compositionally biased region" description="Polar residues" evidence="4">
    <location>
        <begin position="1016"/>
        <end position="1027"/>
    </location>
</feature>
<feature type="region of interest" description="Disordered" evidence="4">
    <location>
        <begin position="54"/>
        <end position="97"/>
    </location>
</feature>
<dbReference type="Pfam" id="PF12796">
    <property type="entry name" value="Ank_2"/>
    <property type="match status" value="2"/>
</dbReference>
<dbReference type="PANTHER" id="PTHR24198">
    <property type="entry name" value="ANKYRIN REPEAT AND PROTEIN KINASE DOMAIN-CONTAINING PROTEIN"/>
    <property type="match status" value="1"/>
</dbReference>
<dbReference type="InterPro" id="IPR036770">
    <property type="entry name" value="Ankyrin_rpt-contain_sf"/>
</dbReference>
<feature type="compositionally biased region" description="Polar residues" evidence="4">
    <location>
        <begin position="1208"/>
        <end position="1226"/>
    </location>
</feature>
<evidence type="ECO:0000256" key="1">
    <source>
        <dbReference type="ARBA" id="ARBA00022737"/>
    </source>
</evidence>
<evidence type="ECO:0000256" key="3">
    <source>
        <dbReference type="PROSITE-ProRule" id="PRU00023"/>
    </source>
</evidence>
<evidence type="ECO:0000313" key="7">
    <source>
        <dbReference type="Proteomes" id="UP000266234"/>
    </source>
</evidence>
<evidence type="ECO:0000313" key="6">
    <source>
        <dbReference type="EMBL" id="RGP77488.1"/>
    </source>
</evidence>
<dbReference type="PRINTS" id="PR01415">
    <property type="entry name" value="ANKYRIN"/>
</dbReference>
<evidence type="ECO:0000256" key="2">
    <source>
        <dbReference type="ARBA" id="ARBA00023043"/>
    </source>
</evidence>
<keyword evidence="7" id="KW-1185">Reference proteome</keyword>
<sequence length="2013" mass="218330">MSFAQSFQPYQPYGSQQSSAPQPAKKSFSSTVDFSDQSYEMPYFIQDDAPAVKASGVTRKPVASQPAMSTPRSITPRYELEDRKSNATQENVAPVISKGPEYGTASYKPDPELFLQSFEFPSIQNFHIEPIPSTPNSSLWIDQDPLFTNWKNSKHGLLWLRGSEGSGKSTLMGHVLHSQLREERSTIHLTYSFSICGTELPRTRLGILRALLHQLIPQSPETFNDIKARFERIQSVLPPKQKVAWSAQELFEDLTKVITKILKTRSVCIYVDGIDRSEGDTAAKLVQDFLKLLEKSQPKLSVKEPSMTHGVNIIFSSTTFPAKEPFPQSYIDVDERNGPSLRRFLEEQLSTTDFNTRQLVLSKSGSSFVSARLIIHHIKLCGPTQSSLVQQPSPTPAPISFLLGDYFHHMSQQGNKSLLSLLTWSCLASRPLTLAELRVALSLEMVPKLESTKDLSQAEPFTRYISDENFQSWIKATSWGLLETVSISGQRVVKVMHDSISSFFTSKGLDILSYSSQTPEAPTSPLQIAHKSLATSLLRYLALLPKEPQWEQRIHTEPPLGLLRYAGANWSHHISAAGLSKPDASKMLKLLQWPSDGVLNAVVKLDQENHSIGELQGTLWAHIFAVYGHATLLSVAIKKAGTESLGLFDSQKRNPLHHAAIHGHLAASKQLLKSGAKADVRAINGQTPLHFSAVQGHQNVLKPLVDSDPSLVSATNDLEQAPLLLAVIRGSSSAIKLLLERGAEVKTLDRSKSSILHHAVGTDKANVLKLLLDSGADMNLQNGQGRTPLHLAIAEDRPAIIKLLLERGCRVDIPDVSGKTALHMVAISGNKSCAQELLKQNVAADAKDIDGTTALVYAVEGLHVGIVKLLLEVKADVNARDRLGFSILMLAVRANHDKITKLLLDADPDLDTLSSEGHTAIFYAVYRGKAVSLLSEKEQFVANLLLKHYKKKHTVWNAEWIACKDKFTAEHGKKKTEGDVKSKSKTEPKIPAVSPLTPLPSKGNTQKPTKLENVPKASTTANSSDSKPSALAVGPQKSAKSEPKTAHKPYVKPEATVTSQTHPAASAYSPFTPGILGSNTTPPLPQQPTGTPNTSAPMTVETHKKHQNTSFTSYQPPQSTAGSGRQTGFNTGAGSTNISPASQPRSAAGQQKPPASHRSSWNMYSALSASSPDSAQSTPTSTQNSYISYLGASQINSGGGSFKPFQPFQPNSSHDSPSTTAVQPKSQPDDRYSLPSQNPYTQGQNVSGKQANQQVTVQSYQPFGSNSQNSSASYQPQMPYQSSFDASIKPVAPLKVGRKPIGGHQPAQPMVGTPGKSSPPNHSQPSQPSAAAKQAQKNSGSPSPVGANLPLQAAPGKQSTAPVASQRPTPAQQAVPTQKPKTQQSAPDNIVKASSRPALGQSPVAQKPIPPAASSQKPSSASKPSAPQQSSAAQKPTLVQRPASDQAASSQKAPSSQKPATQTTQSQKPPQGQQPASASKPTLGHSTPAQRPPLAQQNSSNPKPPPAQKQSAPAPQPGTATKPSPTQKPAPPKVTPSEKRPVQSAPVAAPGKPTSIQKPDSSVPKKPTSPPAHPSGPSSKTRPASGQKSNEIQSSSSTHTQSHDQKQGRIGNAGKVAAVAGAGVLAGAAGGYFLSNHIEEHYSESSSFNNQNFSSDNAYYQPVPPVTYIENNYFEAPKEPSEHSEQYSEQEQSDEQKSDDESEDNDSISLNMEASEADDSDDQALSVDEDDNEEDSDDQALSVDDSDDGEDSDGDENNDEDEVDSLNFDQDELDSPDDTTRFTDDEDAADSDNDDVSDGDTNFHNMQADSDIDSDTNLDQDGSASESDGDVGQEVESDEESDHELQNSHGYHQQQAIDQTESEDEEEQFQQNNYQQRVIDESDNEEDVQHNYYNDQYQQESHFQQQYQQQAPQQDSDDEEQPAYYANNQQYAVDQPDSESEDDVQQNYYHDPYQQQSNYQGQQHHAQQPDFDDDSDNQVGGQADYSEGEDNNYGEQNYGGSGYYDGAGYDSDY</sequence>
<feature type="repeat" description="ANK" evidence="3">
    <location>
        <begin position="684"/>
        <end position="716"/>
    </location>
</feature>
<dbReference type="Pfam" id="PF13637">
    <property type="entry name" value="Ank_4"/>
    <property type="match status" value="1"/>
</dbReference>
<dbReference type="SUPFAM" id="SSF52540">
    <property type="entry name" value="P-loop containing nucleoside triphosphate hydrolases"/>
    <property type="match status" value="1"/>
</dbReference>
<organism evidence="6 7">
    <name type="scientific">Fusarium longipes</name>
    <dbReference type="NCBI Taxonomy" id="694270"/>
    <lineage>
        <taxon>Eukaryota</taxon>
        <taxon>Fungi</taxon>
        <taxon>Dikarya</taxon>
        <taxon>Ascomycota</taxon>
        <taxon>Pezizomycotina</taxon>
        <taxon>Sordariomycetes</taxon>
        <taxon>Hypocreomycetidae</taxon>
        <taxon>Hypocreales</taxon>
        <taxon>Nectriaceae</taxon>
        <taxon>Fusarium</taxon>
    </lineage>
</organism>
<protein>
    <recommendedName>
        <fullName evidence="5">Nephrocystin 3-like N-terminal domain-containing protein</fullName>
    </recommendedName>
</protein>
<feature type="repeat" description="ANK" evidence="3">
    <location>
        <begin position="883"/>
        <end position="915"/>
    </location>
</feature>
<dbReference type="PANTHER" id="PTHR24198:SF165">
    <property type="entry name" value="ANKYRIN REPEAT-CONTAINING PROTEIN-RELATED"/>
    <property type="match status" value="1"/>
</dbReference>
<feature type="compositionally biased region" description="Low complexity" evidence="4">
    <location>
        <begin position="1644"/>
        <end position="1657"/>
    </location>
</feature>
<feature type="compositionally biased region" description="Low complexity" evidence="4">
    <location>
        <begin position="1"/>
        <end position="24"/>
    </location>
</feature>
<feature type="compositionally biased region" description="Acidic residues" evidence="4">
    <location>
        <begin position="1784"/>
        <end position="1798"/>
    </location>
</feature>
<feature type="repeat" description="ANK" evidence="3">
    <location>
        <begin position="718"/>
        <end position="750"/>
    </location>
</feature>
<feature type="compositionally biased region" description="Acidic residues" evidence="4">
    <location>
        <begin position="1827"/>
        <end position="1842"/>
    </location>
</feature>
<dbReference type="Pfam" id="PF00023">
    <property type="entry name" value="Ank"/>
    <property type="match status" value="1"/>
</dbReference>
<feature type="repeat" description="ANK" evidence="3">
    <location>
        <begin position="651"/>
        <end position="683"/>
    </location>
</feature>
<feature type="compositionally biased region" description="Low complexity" evidence="4">
    <location>
        <begin position="1316"/>
        <end position="1339"/>
    </location>
</feature>
<feature type="compositionally biased region" description="Basic and acidic residues" evidence="4">
    <location>
        <begin position="1676"/>
        <end position="1686"/>
    </location>
</feature>
<dbReference type="EMBL" id="PXOG01000092">
    <property type="protein sequence ID" value="RGP77488.1"/>
    <property type="molecule type" value="Genomic_DNA"/>
</dbReference>